<proteinExistence type="inferred from homology"/>
<dbReference type="PANTHER" id="PTHR46847">
    <property type="entry name" value="D-ALLOSE-BINDING PERIPLASMIC PROTEIN-RELATED"/>
    <property type="match status" value="1"/>
</dbReference>
<dbReference type="PANTHER" id="PTHR46847:SF1">
    <property type="entry name" value="D-ALLOSE-BINDING PERIPLASMIC PROTEIN-RELATED"/>
    <property type="match status" value="1"/>
</dbReference>
<dbReference type="AlphaFoldDB" id="A0A564SW90"/>
<keyword evidence="3 4" id="KW-0732">Signal</keyword>
<accession>A0A564SW90</accession>
<dbReference type="CDD" id="cd01536">
    <property type="entry name" value="PBP1_ABC_sugar_binding-like"/>
    <property type="match status" value="1"/>
</dbReference>
<evidence type="ECO:0000256" key="1">
    <source>
        <dbReference type="ARBA" id="ARBA00004196"/>
    </source>
</evidence>
<dbReference type="SUPFAM" id="SSF53822">
    <property type="entry name" value="Periplasmic binding protein-like I"/>
    <property type="match status" value="1"/>
</dbReference>
<comment type="subcellular location">
    <subcellularLocation>
        <location evidence="1">Cell envelope</location>
    </subcellularLocation>
</comment>
<dbReference type="GO" id="GO:0030313">
    <property type="term" value="C:cell envelope"/>
    <property type="evidence" value="ECO:0007669"/>
    <property type="project" value="UniProtKB-SubCell"/>
</dbReference>
<dbReference type="RefSeq" id="WP_144100119.1">
    <property type="nucleotide sequence ID" value="NZ_CABHNM010000026.1"/>
</dbReference>
<dbReference type="Proteomes" id="UP000398619">
    <property type="component" value="Unassembled WGS sequence"/>
</dbReference>
<dbReference type="GO" id="GO:0030246">
    <property type="term" value="F:carbohydrate binding"/>
    <property type="evidence" value="ECO:0007669"/>
    <property type="project" value="UniProtKB-ARBA"/>
</dbReference>
<dbReference type="EMBL" id="CABHNM010000026">
    <property type="protein sequence ID" value="VUW99476.1"/>
    <property type="molecule type" value="Genomic_DNA"/>
</dbReference>
<evidence type="ECO:0000256" key="4">
    <source>
        <dbReference type="SAM" id="SignalP"/>
    </source>
</evidence>
<evidence type="ECO:0000313" key="7">
    <source>
        <dbReference type="Proteomes" id="UP000398619"/>
    </source>
</evidence>
<evidence type="ECO:0000256" key="2">
    <source>
        <dbReference type="ARBA" id="ARBA00007639"/>
    </source>
</evidence>
<sequence>MKKKIVSILLCVTMVAAMAVGCGSKDGGSDSKSESGDSKDKKYKVGITIQSLSNAYWAGVMGKLEEQLKDKGWDYTLIDCEDNSATQVSQIENFITSGCDLIMVHPSDAKAVENICKEALDADIKVMCWDDPMKNTTVNWVLDNTELGKEIGKTAAEFINDKFTADDKAQVTVIGYPSTKVLKERADGIKEGLKENCKDNYEVIAEVDGLEAPEAQSNVESVLSAHPDANVFVGVGAGAMIGSNEALLQKYGKGKIPENVGVITTDVTEQQLNSLKAGNEAVRSIVGFEGSNEDTAKACMKMYERILSGEKFEGDNHNVYRTIKPITTDNIDEILKGM</sequence>
<evidence type="ECO:0000256" key="3">
    <source>
        <dbReference type="ARBA" id="ARBA00022729"/>
    </source>
</evidence>
<dbReference type="Pfam" id="PF13407">
    <property type="entry name" value="Peripla_BP_4"/>
    <property type="match status" value="1"/>
</dbReference>
<feature type="chain" id="PRO_5038961101" evidence="4">
    <location>
        <begin position="20"/>
        <end position="338"/>
    </location>
</feature>
<dbReference type="InterPro" id="IPR028082">
    <property type="entry name" value="Peripla_BP_I"/>
</dbReference>
<protein>
    <submittedName>
        <fullName evidence="6">ABC transporter periplasmic-binding protein YphF</fullName>
    </submittedName>
</protein>
<feature type="domain" description="Periplasmic binding protein" evidence="5">
    <location>
        <begin position="45"/>
        <end position="311"/>
    </location>
</feature>
<dbReference type="InterPro" id="IPR025997">
    <property type="entry name" value="SBP_2_dom"/>
</dbReference>
<name>A0A564SW90_9FIRM</name>
<gene>
    <name evidence="6" type="primary">yphF</name>
    <name evidence="6" type="ORF">DLSSTS7063_01020</name>
</gene>
<comment type="similarity">
    <text evidence="2">Belongs to the bacterial solute-binding protein 2 family.</text>
</comment>
<dbReference type="Gene3D" id="3.40.50.2300">
    <property type="match status" value="2"/>
</dbReference>
<dbReference type="PROSITE" id="PS51257">
    <property type="entry name" value="PROKAR_LIPOPROTEIN"/>
    <property type="match status" value="1"/>
</dbReference>
<evidence type="ECO:0000259" key="5">
    <source>
        <dbReference type="Pfam" id="PF13407"/>
    </source>
</evidence>
<reference evidence="6 7" key="1">
    <citation type="submission" date="2019-07" db="EMBL/GenBank/DDBJ databases">
        <authorList>
            <person name="Hibberd C M."/>
            <person name="Gehrig L. J."/>
            <person name="Chang H.-W."/>
            <person name="Venkatesh S."/>
        </authorList>
    </citation>
    <scope>NUCLEOTIDE SEQUENCE [LARGE SCALE GENOMIC DNA]</scope>
    <source>
        <strain evidence="6">Dorea_longicatena_SSTS_Bg7063</strain>
    </source>
</reference>
<evidence type="ECO:0000313" key="6">
    <source>
        <dbReference type="EMBL" id="VUW99476.1"/>
    </source>
</evidence>
<organism evidence="6 7">
    <name type="scientific">Dorea longicatena</name>
    <dbReference type="NCBI Taxonomy" id="88431"/>
    <lineage>
        <taxon>Bacteria</taxon>
        <taxon>Bacillati</taxon>
        <taxon>Bacillota</taxon>
        <taxon>Clostridia</taxon>
        <taxon>Lachnospirales</taxon>
        <taxon>Lachnospiraceae</taxon>
        <taxon>Dorea</taxon>
    </lineage>
</organism>
<feature type="signal peptide" evidence="4">
    <location>
        <begin position="1"/>
        <end position="19"/>
    </location>
</feature>